<protein>
    <submittedName>
        <fullName evidence="2">Uncharacterized iron-regulated membrane protein</fullName>
    </submittedName>
</protein>
<keyword evidence="1" id="KW-0472">Membrane</keyword>
<sequence length="384" mass="43246">MRSLLVYFHRYVGLATALFLALAGITGSILAFHHELDEWLNPGFYNTHGSGKPMLPGDLVDRLQTAHPQLQVWYMEYPDEAEHPALMAMVPRTDPTTQKPYANARAVVYYVDASNGQTLGQRYWGDCCFSRENFVPFILEFHYNLTLPGNWGILLMGLVAIFWSLDCLIALLLTLPRKLPFWSKWSIAWKIKPKRLNYDVHRAGGLWLWLLLTPVAVSSIAMNLPAEVFKPVVSIFSPVPLSVHEARGRMPAEQLGTTHLDYHQLYQRALEEGARLGLNEPVGELYYSFEYNFFGAGFGAHGSDEGNAWLYFHGSDGHFLGQDIPGQGSLDERFYQLQLPIHGGRILGLPGRILIAVLGLAIAVLSVTGVVIWWRKLLARRRTA</sequence>
<evidence type="ECO:0000313" key="2">
    <source>
        <dbReference type="EMBL" id="SEB93968.1"/>
    </source>
</evidence>
<dbReference type="RefSeq" id="WP_090375305.1">
    <property type="nucleotide sequence ID" value="NZ_FNSC01000001.1"/>
</dbReference>
<dbReference type="InterPro" id="IPR005625">
    <property type="entry name" value="PepSY-ass_TM"/>
</dbReference>
<dbReference type="STRING" id="53406.SAMN05421553_0058"/>
<dbReference type="Pfam" id="PF03929">
    <property type="entry name" value="PepSY_TM"/>
    <property type="match status" value="1"/>
</dbReference>
<dbReference type="OrthoDB" id="7238323at2"/>
<feature type="transmembrane region" description="Helical" evidence="1">
    <location>
        <begin position="204"/>
        <end position="224"/>
    </location>
</feature>
<feature type="transmembrane region" description="Helical" evidence="1">
    <location>
        <begin position="151"/>
        <end position="175"/>
    </location>
</feature>
<evidence type="ECO:0000256" key="1">
    <source>
        <dbReference type="SAM" id="Phobius"/>
    </source>
</evidence>
<keyword evidence="3" id="KW-1185">Reference proteome</keyword>
<feature type="transmembrane region" description="Helical" evidence="1">
    <location>
        <begin position="12"/>
        <end position="32"/>
    </location>
</feature>
<name>A0A1H4NGG8_PSEAG</name>
<keyword evidence="1" id="KW-1133">Transmembrane helix</keyword>
<organism evidence="2 3">
    <name type="scientific">Pseudomonas anguilliseptica</name>
    <dbReference type="NCBI Taxonomy" id="53406"/>
    <lineage>
        <taxon>Bacteria</taxon>
        <taxon>Pseudomonadati</taxon>
        <taxon>Pseudomonadota</taxon>
        <taxon>Gammaproteobacteria</taxon>
        <taxon>Pseudomonadales</taxon>
        <taxon>Pseudomonadaceae</taxon>
        <taxon>Pseudomonas</taxon>
    </lineage>
</organism>
<dbReference type="PANTHER" id="PTHR34219">
    <property type="entry name" value="IRON-REGULATED INNER MEMBRANE PROTEIN-RELATED"/>
    <property type="match status" value="1"/>
</dbReference>
<evidence type="ECO:0000313" key="3">
    <source>
        <dbReference type="Proteomes" id="UP000242849"/>
    </source>
</evidence>
<dbReference type="Proteomes" id="UP000242849">
    <property type="component" value="Unassembled WGS sequence"/>
</dbReference>
<dbReference type="PANTHER" id="PTHR34219:SF5">
    <property type="entry name" value="BLR4505 PROTEIN"/>
    <property type="match status" value="1"/>
</dbReference>
<accession>A0A1H4NGG8</accession>
<proteinExistence type="predicted"/>
<feature type="transmembrane region" description="Helical" evidence="1">
    <location>
        <begin position="353"/>
        <end position="374"/>
    </location>
</feature>
<keyword evidence="1" id="KW-0812">Transmembrane</keyword>
<dbReference type="AlphaFoldDB" id="A0A1H4NGG8"/>
<gene>
    <name evidence="2" type="ORF">SAMN05421553_0058</name>
</gene>
<reference evidence="3" key="1">
    <citation type="submission" date="2016-10" db="EMBL/GenBank/DDBJ databases">
        <authorList>
            <person name="Varghese N."/>
            <person name="Submissions S."/>
        </authorList>
    </citation>
    <scope>NUCLEOTIDE SEQUENCE [LARGE SCALE GENOMIC DNA]</scope>
    <source>
        <strain evidence="3">DSM 12111</strain>
    </source>
</reference>
<dbReference type="EMBL" id="FNSC01000001">
    <property type="protein sequence ID" value="SEB93968.1"/>
    <property type="molecule type" value="Genomic_DNA"/>
</dbReference>